<evidence type="ECO:0000256" key="10">
    <source>
        <dbReference type="ARBA" id="ARBA00023163"/>
    </source>
</evidence>
<evidence type="ECO:0000256" key="2">
    <source>
        <dbReference type="ARBA" id="ARBA00012438"/>
    </source>
</evidence>
<dbReference type="Pfam" id="PF07494">
    <property type="entry name" value="Reg_prop"/>
    <property type="match status" value="8"/>
</dbReference>
<keyword evidence="3 11" id="KW-0597">Phosphoprotein</keyword>
<dbReference type="SUPFAM" id="SSF47384">
    <property type="entry name" value="Homodimeric domain of signal transducing histidine kinase"/>
    <property type="match status" value="1"/>
</dbReference>
<evidence type="ECO:0000259" key="13">
    <source>
        <dbReference type="PROSITE" id="PS50109"/>
    </source>
</evidence>
<dbReference type="CDD" id="cd00146">
    <property type="entry name" value="PKD"/>
    <property type="match status" value="1"/>
</dbReference>
<dbReference type="Gene3D" id="3.30.565.10">
    <property type="entry name" value="Histidine kinase-like ATPase, C-terminal domain"/>
    <property type="match status" value="1"/>
</dbReference>
<keyword evidence="7" id="KW-0067">ATP-binding</keyword>
<dbReference type="GO" id="GO:0005524">
    <property type="term" value="F:ATP binding"/>
    <property type="evidence" value="ECO:0007669"/>
    <property type="project" value="UniProtKB-KW"/>
</dbReference>
<dbReference type="PRINTS" id="PR00344">
    <property type="entry name" value="BCTRLSENSOR"/>
</dbReference>
<dbReference type="SMART" id="SM00342">
    <property type="entry name" value="HTH_ARAC"/>
    <property type="match status" value="1"/>
</dbReference>
<dbReference type="InterPro" id="IPR003594">
    <property type="entry name" value="HATPase_dom"/>
</dbReference>
<dbReference type="EC" id="2.7.13.3" evidence="2"/>
<evidence type="ECO:0000256" key="9">
    <source>
        <dbReference type="ARBA" id="ARBA00023015"/>
    </source>
</evidence>
<dbReference type="OrthoDB" id="9809670at2"/>
<dbReference type="SMART" id="SM00387">
    <property type="entry name" value="HATPase_c"/>
    <property type="match status" value="1"/>
</dbReference>
<dbReference type="CDD" id="cd00082">
    <property type="entry name" value="HisKA"/>
    <property type="match status" value="1"/>
</dbReference>
<evidence type="ECO:0000256" key="1">
    <source>
        <dbReference type="ARBA" id="ARBA00000085"/>
    </source>
</evidence>
<dbReference type="EMBL" id="SLWO01000002">
    <property type="protein sequence ID" value="TCO28828.1"/>
    <property type="molecule type" value="Genomic_DNA"/>
</dbReference>
<dbReference type="InterPro" id="IPR009057">
    <property type="entry name" value="Homeodomain-like_sf"/>
</dbReference>
<keyword evidence="9" id="KW-0805">Transcription regulation</keyword>
<sequence>MLNRVVLNAFFCILFLVFSVRSGWAQGQKMNFTSLQIRDGLSSNTVNAILKDHYGLMWFATEDGLNKFDGSNFTVYRYKSDDSTGIQSNDIRTLHEDKSGNLWIGTSGGSLSLYNRKKNKFITYPANQANTLSSDIIRSICNDYTGKVWIATFNGIDELDPKSGKIKNHLRQFNPRGSFPALTFNCLIEDSKRRIWVGSSNGIYLYQRATNSFKLFQHNPSDPSSLCDNSVSSIVEDKSGNIWFGTRNGLSMLLPEGKGFKSLKSKRGDLNTLINDGIRSLAVDQNNQLWIGTEDGLNVLDIKNGQMSRYKPDSRDNYSLTGKSISCIYIDDAGIYWLGPYRGGICKYDTNLNLFHLKQSNVLDQSGLNGSIVTSFAMYNDGIFVGTDGGGLNLFNRKTELVQRFNAGLPDGSALNNISIMALQLTRQNKLYMGTYSNGLVVMDLATKKLQQYKQGLRADALNSNDIFCIKEDRFGKIWVGTNGGGVNVLDADHKAIIKYCKNPKAINEVDYPGNNFIRFIEEDPAGNIWIGTYGSGIAVFNQAEKKFSVLNKIKNNLPNDLALSILKDHAGDLWIGTFSGGLSLYNRVTKQFTTYGEKEGLNNATVYAIEEDKQGRIWVSTNKGISSFDRKRHTFTNYTIYNGVQNNNFVGGAGLSTPEGEIYFGGADGFNYFNPQYFKKNKNLPSVLFTDLKISNTSVLPAEDGPIQEDISVAKDIYLDYKQSFTLSYVSVNYTAPEQNRYSYRLEGFDNEWINAGSAKLVSYTNLDPGDYVFHVKASNNDGLWNTAETSIRIHVRPPFWRSIYAYIFYVVLVAGTLLFIRHRGILKLKRKFAVVQEKMKADQRRVQERQEAERLRELDKLKIKFLTNLSHEFRTPLSLIMGPVDKLITEEKDSKIAAPLGMIKRNTKRLLNLVNQILDFRKIEDHELRLDRSETDIVAFIKDVLESFNDLSERKQIQLIFKSQLRYFNAAFDQDKIERVLFNLLSNAFKFTSLGGAISVELEKKESSAGSGQSALIIKVADTGIGITEADQQRIFERFFQADGIAPILNQGSGIGLSIAKEFVKLHGGDITVQSEPGTGSTFIIELPFTEAEFSEELTIDFSDPAAVEAVEEKVDEAIVQTPGSEIPSILLIEDNEDFRFYLKDGLKSSFKVHEACNGQEGWQKALANHPQIIVSDINMPYMNGIELCKKLKSDKRTNHIPVILLTALTGEEEQIKGLETGANDYLTKPFNFEILHAKIKNLLALNQRLRDTYTKQIKVQAPGVLIESHSNRLLNKVALYIEENLNNPKLSVEDLSKHVGMSRGSLYHKILELTGLSPVEYIRSVKLDKATVLLEKSDLNVSQIAYMVGFATPNYFAKSFKAKYNMQPSEYMNLKRKLEDHMIKDK</sequence>
<dbReference type="FunFam" id="3.30.565.10:FF:000037">
    <property type="entry name" value="Hybrid sensor histidine kinase/response regulator"/>
    <property type="match status" value="1"/>
</dbReference>
<keyword evidence="10" id="KW-0804">Transcription</keyword>
<dbReference type="InterPro" id="IPR011047">
    <property type="entry name" value="Quinoprotein_ADH-like_sf"/>
</dbReference>
<proteinExistence type="predicted"/>
<dbReference type="PROSITE" id="PS50110">
    <property type="entry name" value="RESPONSE_REGULATORY"/>
    <property type="match status" value="1"/>
</dbReference>
<dbReference type="InterPro" id="IPR013783">
    <property type="entry name" value="Ig-like_fold"/>
</dbReference>
<dbReference type="SUPFAM" id="SSF52172">
    <property type="entry name" value="CheY-like"/>
    <property type="match status" value="1"/>
</dbReference>
<keyword evidence="6 15" id="KW-0418">Kinase</keyword>
<dbReference type="SUPFAM" id="SSF63829">
    <property type="entry name" value="Calcium-dependent phosphotriesterase"/>
    <property type="match status" value="1"/>
</dbReference>
<evidence type="ECO:0000256" key="11">
    <source>
        <dbReference type="PROSITE-ProRule" id="PRU00169"/>
    </source>
</evidence>
<evidence type="ECO:0000313" key="15">
    <source>
        <dbReference type="EMBL" id="TCO28828.1"/>
    </source>
</evidence>
<feature type="domain" description="HTH araC/xylS-type" evidence="12">
    <location>
        <begin position="1278"/>
        <end position="1377"/>
    </location>
</feature>
<gene>
    <name evidence="15" type="ORF">EV200_102245</name>
</gene>
<dbReference type="PROSITE" id="PS50109">
    <property type="entry name" value="HIS_KIN"/>
    <property type="match status" value="1"/>
</dbReference>
<dbReference type="InterPro" id="IPR011123">
    <property type="entry name" value="Y_Y_Y"/>
</dbReference>
<dbReference type="InterPro" id="IPR004358">
    <property type="entry name" value="Sig_transdc_His_kin-like_C"/>
</dbReference>
<protein>
    <recommendedName>
        <fullName evidence="2">histidine kinase</fullName>
        <ecNumber evidence="2">2.7.13.3</ecNumber>
    </recommendedName>
</protein>
<dbReference type="PANTHER" id="PTHR43547:SF2">
    <property type="entry name" value="HYBRID SIGNAL TRANSDUCTION HISTIDINE KINASE C"/>
    <property type="match status" value="1"/>
</dbReference>
<evidence type="ECO:0000256" key="8">
    <source>
        <dbReference type="ARBA" id="ARBA00023012"/>
    </source>
</evidence>
<dbReference type="Gene3D" id="2.60.40.10">
    <property type="entry name" value="Immunoglobulins"/>
    <property type="match status" value="1"/>
</dbReference>
<dbReference type="Gene3D" id="3.40.50.2300">
    <property type="match status" value="1"/>
</dbReference>
<dbReference type="SUPFAM" id="SSF50998">
    <property type="entry name" value="Quinoprotein alcohol dehydrogenase-like"/>
    <property type="match status" value="1"/>
</dbReference>
<evidence type="ECO:0000256" key="3">
    <source>
        <dbReference type="ARBA" id="ARBA00022553"/>
    </source>
</evidence>
<accession>A0A4R2HK76</accession>
<dbReference type="CDD" id="cd16922">
    <property type="entry name" value="HATPase_EvgS-ArcB-TorS-like"/>
    <property type="match status" value="1"/>
</dbReference>
<dbReference type="SMART" id="SM00448">
    <property type="entry name" value="REC"/>
    <property type="match status" value="1"/>
</dbReference>
<feature type="domain" description="Histidine kinase" evidence="13">
    <location>
        <begin position="870"/>
        <end position="1093"/>
    </location>
</feature>
<evidence type="ECO:0000256" key="4">
    <source>
        <dbReference type="ARBA" id="ARBA00022679"/>
    </source>
</evidence>
<dbReference type="SMART" id="SM00388">
    <property type="entry name" value="HisKA"/>
    <property type="match status" value="1"/>
</dbReference>
<dbReference type="Gene3D" id="1.10.287.130">
    <property type="match status" value="1"/>
</dbReference>
<feature type="domain" description="Response regulatory" evidence="14">
    <location>
        <begin position="1131"/>
        <end position="1246"/>
    </location>
</feature>
<dbReference type="InterPro" id="IPR011110">
    <property type="entry name" value="Reg_prop"/>
</dbReference>
<dbReference type="Pfam" id="PF12833">
    <property type="entry name" value="HTH_18"/>
    <property type="match status" value="1"/>
</dbReference>
<dbReference type="GO" id="GO:0043565">
    <property type="term" value="F:sequence-specific DNA binding"/>
    <property type="evidence" value="ECO:0007669"/>
    <property type="project" value="InterPro"/>
</dbReference>
<evidence type="ECO:0000256" key="6">
    <source>
        <dbReference type="ARBA" id="ARBA00022777"/>
    </source>
</evidence>
<dbReference type="InterPro" id="IPR018060">
    <property type="entry name" value="HTH_AraC"/>
</dbReference>
<dbReference type="InterPro" id="IPR005467">
    <property type="entry name" value="His_kinase_dom"/>
</dbReference>
<comment type="catalytic activity">
    <reaction evidence="1">
        <text>ATP + protein L-histidine = ADP + protein N-phospho-L-histidine.</text>
        <dbReference type="EC" id="2.7.13.3"/>
    </reaction>
</comment>
<dbReference type="FunFam" id="1.10.287.130:FF:000045">
    <property type="entry name" value="Two-component system sensor histidine kinase/response regulator"/>
    <property type="match status" value="1"/>
</dbReference>
<dbReference type="InterPro" id="IPR036097">
    <property type="entry name" value="HisK_dim/P_sf"/>
</dbReference>
<dbReference type="Proteomes" id="UP000295684">
    <property type="component" value="Unassembled WGS sequence"/>
</dbReference>
<dbReference type="InterPro" id="IPR011006">
    <property type="entry name" value="CheY-like_superfamily"/>
</dbReference>
<dbReference type="FunFam" id="2.60.40.10:FF:000791">
    <property type="entry name" value="Two-component system sensor histidine kinase/response regulator"/>
    <property type="match status" value="1"/>
</dbReference>
<dbReference type="Gene3D" id="1.10.10.60">
    <property type="entry name" value="Homeodomain-like"/>
    <property type="match status" value="2"/>
</dbReference>
<dbReference type="InterPro" id="IPR003661">
    <property type="entry name" value="HisK_dim/P_dom"/>
</dbReference>
<dbReference type="Pfam" id="PF07495">
    <property type="entry name" value="Y_Y_Y"/>
    <property type="match status" value="1"/>
</dbReference>
<reference evidence="15 16" key="1">
    <citation type="submission" date="2019-03" db="EMBL/GenBank/DDBJ databases">
        <title>Genomic Encyclopedia of Type Strains, Phase IV (KMG-IV): sequencing the most valuable type-strain genomes for metagenomic binning, comparative biology and taxonomic classification.</title>
        <authorList>
            <person name="Goeker M."/>
        </authorList>
    </citation>
    <scope>NUCLEOTIDE SEQUENCE [LARGE SCALE GENOMIC DNA]</scope>
    <source>
        <strain evidence="15 16">DSM 103236</strain>
    </source>
</reference>
<feature type="modified residue" description="4-aspartylphosphate" evidence="11">
    <location>
        <position position="1179"/>
    </location>
</feature>
<evidence type="ECO:0000259" key="14">
    <source>
        <dbReference type="PROSITE" id="PS50110"/>
    </source>
</evidence>
<dbReference type="InterPro" id="IPR015943">
    <property type="entry name" value="WD40/YVTN_repeat-like_dom_sf"/>
</dbReference>
<organism evidence="15 16">
    <name type="scientific">Pedobacter psychrotolerans</name>
    <dbReference type="NCBI Taxonomy" id="1843235"/>
    <lineage>
        <taxon>Bacteria</taxon>
        <taxon>Pseudomonadati</taxon>
        <taxon>Bacteroidota</taxon>
        <taxon>Sphingobacteriia</taxon>
        <taxon>Sphingobacteriales</taxon>
        <taxon>Sphingobacteriaceae</taxon>
        <taxon>Pedobacter</taxon>
    </lineage>
</organism>
<dbReference type="GO" id="GO:0003700">
    <property type="term" value="F:DNA-binding transcription factor activity"/>
    <property type="evidence" value="ECO:0007669"/>
    <property type="project" value="InterPro"/>
</dbReference>
<dbReference type="PANTHER" id="PTHR43547">
    <property type="entry name" value="TWO-COMPONENT HISTIDINE KINASE"/>
    <property type="match status" value="1"/>
</dbReference>
<evidence type="ECO:0000313" key="16">
    <source>
        <dbReference type="Proteomes" id="UP000295684"/>
    </source>
</evidence>
<dbReference type="InterPro" id="IPR001789">
    <property type="entry name" value="Sig_transdc_resp-reg_receiver"/>
</dbReference>
<evidence type="ECO:0000256" key="5">
    <source>
        <dbReference type="ARBA" id="ARBA00022741"/>
    </source>
</evidence>
<keyword evidence="4" id="KW-0808">Transferase</keyword>
<evidence type="ECO:0000256" key="7">
    <source>
        <dbReference type="ARBA" id="ARBA00022840"/>
    </source>
</evidence>
<dbReference type="Pfam" id="PF00072">
    <property type="entry name" value="Response_reg"/>
    <property type="match status" value="1"/>
</dbReference>
<dbReference type="SUPFAM" id="SSF46689">
    <property type="entry name" value="Homeodomain-like"/>
    <property type="match status" value="1"/>
</dbReference>
<dbReference type="GO" id="GO:0000155">
    <property type="term" value="F:phosphorelay sensor kinase activity"/>
    <property type="evidence" value="ECO:0007669"/>
    <property type="project" value="InterPro"/>
</dbReference>
<name>A0A4R2HK76_9SPHI</name>
<comment type="caution">
    <text evidence="15">The sequence shown here is derived from an EMBL/GenBank/DDBJ whole genome shotgun (WGS) entry which is preliminary data.</text>
</comment>
<dbReference type="Pfam" id="PF02518">
    <property type="entry name" value="HATPase_c"/>
    <property type="match status" value="1"/>
</dbReference>
<dbReference type="SUPFAM" id="SSF55874">
    <property type="entry name" value="ATPase domain of HSP90 chaperone/DNA topoisomerase II/histidine kinase"/>
    <property type="match status" value="1"/>
</dbReference>
<dbReference type="CDD" id="cd17574">
    <property type="entry name" value="REC_OmpR"/>
    <property type="match status" value="1"/>
</dbReference>
<dbReference type="InterPro" id="IPR036890">
    <property type="entry name" value="HATPase_C_sf"/>
</dbReference>
<keyword evidence="5" id="KW-0547">Nucleotide-binding</keyword>
<dbReference type="Pfam" id="PF00512">
    <property type="entry name" value="HisKA"/>
    <property type="match status" value="1"/>
</dbReference>
<keyword evidence="8" id="KW-0902">Two-component regulatory system</keyword>
<evidence type="ECO:0000259" key="12">
    <source>
        <dbReference type="PROSITE" id="PS01124"/>
    </source>
</evidence>
<dbReference type="PROSITE" id="PS01124">
    <property type="entry name" value="HTH_ARAC_FAMILY_2"/>
    <property type="match status" value="1"/>
</dbReference>
<dbReference type="Gene3D" id="2.130.10.10">
    <property type="entry name" value="YVTN repeat-like/Quinoprotein amine dehydrogenase"/>
    <property type="match status" value="5"/>
</dbReference>